<evidence type="ECO:0000313" key="1">
    <source>
        <dbReference type="EMBL" id="KGE20670.1"/>
    </source>
</evidence>
<dbReference type="EMBL" id="JQCR01000001">
    <property type="protein sequence ID" value="KGE20670.1"/>
    <property type="molecule type" value="Genomic_DNA"/>
</dbReference>
<keyword evidence="2" id="KW-1185">Reference proteome</keyword>
<proteinExistence type="predicted"/>
<dbReference type="Proteomes" id="UP000029734">
    <property type="component" value="Unassembled WGS sequence"/>
</dbReference>
<name>A0A098MDM7_9BACL</name>
<dbReference type="RefSeq" id="WP_036647262.1">
    <property type="nucleotide sequence ID" value="NZ_JQCR01000001.1"/>
</dbReference>
<dbReference type="AlphaFoldDB" id="A0A098MDM7"/>
<dbReference type="OrthoDB" id="2664296at2"/>
<evidence type="ECO:0000313" key="2">
    <source>
        <dbReference type="Proteomes" id="UP000029734"/>
    </source>
</evidence>
<sequence>MTIKFRITNKHSALIAALQAGAARDFAVAKSRRQFKHEKSTKKAYVPGNLGPSVVATAIKKEFGTILSRKERKALPIFIAFLSHQ</sequence>
<protein>
    <submittedName>
        <fullName evidence="1">Uncharacterized protein</fullName>
    </submittedName>
</protein>
<gene>
    <name evidence="1" type="ORF">PWYN_00255</name>
</gene>
<reference evidence="1 2" key="1">
    <citation type="submission" date="2014-08" db="EMBL/GenBank/DDBJ databases">
        <authorList>
            <person name="den Bakker H.C."/>
        </authorList>
    </citation>
    <scope>NUCLEOTIDE SEQUENCE [LARGE SCALE GENOMIC DNA]</scope>
    <source>
        <strain evidence="1 2">DSM 18334</strain>
    </source>
</reference>
<organism evidence="1 2">
    <name type="scientific">Paenibacillus wynnii</name>
    <dbReference type="NCBI Taxonomy" id="268407"/>
    <lineage>
        <taxon>Bacteria</taxon>
        <taxon>Bacillati</taxon>
        <taxon>Bacillota</taxon>
        <taxon>Bacilli</taxon>
        <taxon>Bacillales</taxon>
        <taxon>Paenibacillaceae</taxon>
        <taxon>Paenibacillus</taxon>
    </lineage>
</organism>
<comment type="caution">
    <text evidence="1">The sequence shown here is derived from an EMBL/GenBank/DDBJ whole genome shotgun (WGS) entry which is preliminary data.</text>
</comment>
<accession>A0A098MDM7</accession>
<reference evidence="1 2" key="2">
    <citation type="submission" date="2014-10" db="EMBL/GenBank/DDBJ databases">
        <title>Comparative genomics of the Paenibacillus odorifer group.</title>
        <authorList>
            <person name="Tsai Y.-C."/>
            <person name="Martin N."/>
            <person name="Korlach J."/>
            <person name="Wiedmann M."/>
        </authorList>
    </citation>
    <scope>NUCLEOTIDE SEQUENCE [LARGE SCALE GENOMIC DNA]</scope>
    <source>
        <strain evidence="1 2">DSM 18334</strain>
    </source>
</reference>
<dbReference type="STRING" id="268407.PWYN_00255"/>